<protein>
    <recommendedName>
        <fullName evidence="3">Phage tail protein</fullName>
    </recommendedName>
</protein>
<sequence length="491" mass="50921">MSDQRSAALAAAIGGDIKVIRQTQGAQDQVLADTQQAVADADGKATEAKQAADDGRAAAVPHASYAAALAAPKRAEQKRISALVGGRLVEWVSDPDGELLGGGWTAGQAALEHFGAAGDGVTNDINVERAAHAWATGLLRAQAVEYENKKYIGIENIRSIYGSGFIQTALWKRASAGTAQYPSHAAEPIFMATKVSDTDAPNGGWDSGAIYGSLNRIGGSAFGGAAVTGVATFTDGSGDLVGVHGRARVEAAGDKGGWGGWFYATDTEAGSRHLIGIEVNVVKKGPDAGWQSTPTVFNTSRGVAVTLEHDVTAPGTMGVYIGGRGATNPMSKWYTGLMVLQDAVMPNPGDPSSVLGNGEALRLQGASTYANRYGGLRFEKGNFQYGVSFAEATFAGNAAIILGASQRIVFGNRPGAAQRLSYDGVSLLSINEMDFGRNGVRLLTTRRTGWGVPTGTATRATFDTATVTLSQLAERVKALIDDNTTHGLIGA</sequence>
<reference evidence="1 2" key="1">
    <citation type="submission" date="2021-01" db="EMBL/GenBank/DDBJ databases">
        <title>011410 draft genome.</title>
        <authorList>
            <person name="Lang L."/>
        </authorList>
    </citation>
    <scope>NUCLEOTIDE SEQUENCE [LARGE SCALE GENOMIC DNA]</scope>
    <source>
        <strain evidence="1 2">KCTC 42845</strain>
    </source>
</reference>
<dbReference type="EMBL" id="JAESHT010000002">
    <property type="protein sequence ID" value="MBL3672260.1"/>
    <property type="molecule type" value="Genomic_DNA"/>
</dbReference>
<gene>
    <name evidence="1" type="ORF">JL111_02065</name>
</gene>
<proteinExistence type="predicted"/>
<evidence type="ECO:0000313" key="1">
    <source>
        <dbReference type="EMBL" id="MBL3672260.1"/>
    </source>
</evidence>
<evidence type="ECO:0000313" key="2">
    <source>
        <dbReference type="Proteomes" id="UP000644749"/>
    </source>
</evidence>
<dbReference type="Proteomes" id="UP000644749">
    <property type="component" value="Unassembled WGS sequence"/>
</dbReference>
<comment type="caution">
    <text evidence="1">The sequence shown here is derived from an EMBL/GenBank/DDBJ whole genome shotgun (WGS) entry which is preliminary data.</text>
</comment>
<dbReference type="RefSeq" id="WP_191307484.1">
    <property type="nucleotide sequence ID" value="NZ_BNCL01000001.1"/>
</dbReference>
<name>A0ABS1S0L7_9RHOB</name>
<keyword evidence="2" id="KW-1185">Reference proteome</keyword>
<dbReference type="Gene3D" id="6.10.140.940">
    <property type="match status" value="1"/>
</dbReference>
<organism evidence="1 2">
    <name type="scientific">Paracoccus aerius</name>
    <dbReference type="NCBI Taxonomy" id="1915382"/>
    <lineage>
        <taxon>Bacteria</taxon>
        <taxon>Pseudomonadati</taxon>
        <taxon>Pseudomonadota</taxon>
        <taxon>Alphaproteobacteria</taxon>
        <taxon>Rhodobacterales</taxon>
        <taxon>Paracoccaceae</taxon>
        <taxon>Paracoccus</taxon>
    </lineage>
</organism>
<evidence type="ECO:0008006" key="3">
    <source>
        <dbReference type="Google" id="ProtNLM"/>
    </source>
</evidence>
<accession>A0ABS1S0L7</accession>